<dbReference type="AlphaFoldDB" id="A0A428MEP9"/>
<keyword evidence="1" id="KW-0472">Membrane</keyword>
<feature type="transmembrane region" description="Helical" evidence="1">
    <location>
        <begin position="125"/>
        <end position="142"/>
    </location>
</feature>
<dbReference type="RefSeq" id="WP_125484078.1">
    <property type="nucleotide sequence ID" value="NZ_RSDW01000001.1"/>
</dbReference>
<name>A0A428MEP9_9BACT</name>
<feature type="transmembrane region" description="Helical" evidence="1">
    <location>
        <begin position="172"/>
        <end position="197"/>
    </location>
</feature>
<dbReference type="Proteomes" id="UP000269669">
    <property type="component" value="Unassembled WGS sequence"/>
</dbReference>
<feature type="transmembrane region" description="Helical" evidence="1">
    <location>
        <begin position="255"/>
        <end position="275"/>
    </location>
</feature>
<feature type="transmembrane region" description="Helical" evidence="1">
    <location>
        <begin position="147"/>
        <end position="166"/>
    </location>
</feature>
<comment type="caution">
    <text evidence="2">The sequence shown here is derived from an EMBL/GenBank/DDBJ whole genome shotgun (WGS) entry which is preliminary data.</text>
</comment>
<reference evidence="2 3" key="1">
    <citation type="submission" date="2018-12" db="EMBL/GenBank/DDBJ databases">
        <title>Sequencing of bacterial isolates from soil warming experiment in Harvard Forest, Massachusetts, USA.</title>
        <authorList>
            <person name="Deangelis K."/>
        </authorList>
    </citation>
    <scope>NUCLEOTIDE SEQUENCE [LARGE SCALE GENOMIC DNA]</scope>
    <source>
        <strain evidence="2 3">EB153</strain>
    </source>
</reference>
<keyword evidence="1" id="KW-1133">Transmembrane helix</keyword>
<dbReference type="OrthoDB" id="112983at2"/>
<feature type="transmembrane region" description="Helical" evidence="1">
    <location>
        <begin position="308"/>
        <end position="328"/>
    </location>
</feature>
<protein>
    <submittedName>
        <fullName evidence="2">Uncharacterized protein</fullName>
    </submittedName>
</protein>
<dbReference type="EMBL" id="RSDW01000001">
    <property type="protein sequence ID" value="RSL15324.1"/>
    <property type="molecule type" value="Genomic_DNA"/>
</dbReference>
<feature type="transmembrane region" description="Helical" evidence="1">
    <location>
        <begin position="51"/>
        <end position="72"/>
    </location>
</feature>
<accession>A0A428MEP9</accession>
<feature type="transmembrane region" description="Helical" evidence="1">
    <location>
        <begin position="12"/>
        <end position="31"/>
    </location>
</feature>
<gene>
    <name evidence="2" type="ORF">EDE15_0808</name>
</gene>
<sequence>MTEVQGVRRQPLLTVVCVLLSAHFAIAYNTLTSAMVPFHTYKDLKGDGGPFAYRMLPALLWKAATALLHPLYLRFPRLHMPYLNRPFTSQEDWFVVLLTFAAMLGTLLVARRLLRSIDSHRGFEWMALGMGYAAYFDTMLVLNRNLYYPYDVAALFFFTLLVYLAYQGRPVAFTLVLIPAFLNKETAAVAIFIFLGLQYGRYSLLRLMSLCAGMGALVVAIRLAERAYIQHLCSSCGGMTQNQFSENVHQMFNPLFWLSESAVFGFAYVAAILFWRFVPVRVRVTSIAVFVLWGAAMTVVGILREVRIFSELSAVVLLMIGLGVHGWLQERRLEPRTIGEGAPAVDGEASFVVAI</sequence>
<keyword evidence="1" id="KW-0812">Transmembrane</keyword>
<evidence type="ECO:0000313" key="2">
    <source>
        <dbReference type="EMBL" id="RSL15324.1"/>
    </source>
</evidence>
<feature type="transmembrane region" description="Helical" evidence="1">
    <location>
        <begin position="204"/>
        <end position="224"/>
    </location>
</feature>
<evidence type="ECO:0000256" key="1">
    <source>
        <dbReference type="SAM" id="Phobius"/>
    </source>
</evidence>
<feature type="transmembrane region" description="Helical" evidence="1">
    <location>
        <begin position="282"/>
        <end position="302"/>
    </location>
</feature>
<feature type="transmembrane region" description="Helical" evidence="1">
    <location>
        <begin position="93"/>
        <end position="113"/>
    </location>
</feature>
<keyword evidence="3" id="KW-1185">Reference proteome</keyword>
<evidence type="ECO:0000313" key="3">
    <source>
        <dbReference type="Proteomes" id="UP000269669"/>
    </source>
</evidence>
<proteinExistence type="predicted"/>
<organism evidence="2 3">
    <name type="scientific">Edaphobacter aggregans</name>
    <dbReference type="NCBI Taxonomy" id="570835"/>
    <lineage>
        <taxon>Bacteria</taxon>
        <taxon>Pseudomonadati</taxon>
        <taxon>Acidobacteriota</taxon>
        <taxon>Terriglobia</taxon>
        <taxon>Terriglobales</taxon>
        <taxon>Acidobacteriaceae</taxon>
        <taxon>Edaphobacter</taxon>
    </lineage>
</organism>